<reference evidence="15" key="4">
    <citation type="submission" date="2023-07" db="EMBL/GenBank/DDBJ databases">
        <title>Identification of Pectobacterium versatile causing blackleg of potato from New York State with a whole genome sequencing approach.</title>
        <authorList>
            <person name="Ma X."/>
            <person name="Swingle B."/>
        </authorList>
    </citation>
    <scope>NUCLEOTIDE SEQUENCE [LARGE SCALE GENOMIC DNA]</scope>
    <source>
        <strain evidence="15">NY1588A</strain>
    </source>
</reference>
<dbReference type="KEGG" id="ppar:A8F97_07310"/>
<gene>
    <name evidence="11" type="primary">pncA</name>
    <name evidence="10" type="ordered locus">W5S_2205</name>
    <name evidence="12" type="ORF">C5E00_05635</name>
    <name evidence="11" type="ORF">F6Q06_20075</name>
</gene>
<dbReference type="PANTHER" id="PTHR11080:SF2">
    <property type="entry name" value="LD05707P"/>
    <property type="match status" value="1"/>
</dbReference>
<dbReference type="EMBL" id="WABS01000053">
    <property type="protein sequence ID" value="MBI0556763.1"/>
    <property type="molecule type" value="Genomic_DNA"/>
</dbReference>
<evidence type="ECO:0000256" key="1">
    <source>
        <dbReference type="ARBA" id="ARBA00006336"/>
    </source>
</evidence>
<evidence type="ECO:0000313" key="12">
    <source>
        <dbReference type="EMBL" id="RKO76304.1"/>
    </source>
</evidence>
<evidence type="ECO:0000256" key="2">
    <source>
        <dbReference type="ARBA" id="ARBA00022642"/>
    </source>
</evidence>
<dbReference type="GO" id="GO:0008936">
    <property type="term" value="F:nicotinamidase activity"/>
    <property type="evidence" value="ECO:0007669"/>
    <property type="project" value="UniProtKB-EC"/>
</dbReference>
<evidence type="ECO:0000256" key="8">
    <source>
        <dbReference type="ARBA" id="ARBA00072277"/>
    </source>
</evidence>
<dbReference type="GeneID" id="45849268"/>
<evidence type="ECO:0000313" key="13">
    <source>
        <dbReference type="Proteomes" id="UP000008044"/>
    </source>
</evidence>
<evidence type="ECO:0000313" key="10">
    <source>
        <dbReference type="EMBL" id="AFI90294.1"/>
    </source>
</evidence>
<dbReference type="CDD" id="cd01011">
    <property type="entry name" value="nicotinamidase"/>
    <property type="match status" value="1"/>
</dbReference>
<comment type="similarity">
    <text evidence="1">Belongs to the isochorismatase family.</text>
</comment>
<protein>
    <recommendedName>
        <fullName evidence="8">Nicotinamidase</fullName>
        <ecNumber evidence="6">3.5.1.19</ecNumber>
    </recommendedName>
    <alternativeName>
        <fullName evidence="7">Nicotinamide deamidase</fullName>
    </alternativeName>
</protein>
<evidence type="ECO:0000259" key="9">
    <source>
        <dbReference type="Pfam" id="PF00857"/>
    </source>
</evidence>
<organism evidence="10 13">
    <name type="scientific">Pectobacterium parmentieri</name>
    <dbReference type="NCBI Taxonomy" id="1905730"/>
    <lineage>
        <taxon>Bacteria</taxon>
        <taxon>Pseudomonadati</taxon>
        <taxon>Pseudomonadota</taxon>
        <taxon>Gammaproteobacteria</taxon>
        <taxon>Enterobacterales</taxon>
        <taxon>Pectobacteriaceae</taxon>
        <taxon>Pectobacterium</taxon>
    </lineage>
</organism>
<dbReference type="OMA" id="DFVDSWP"/>
<dbReference type="InterPro" id="IPR036380">
    <property type="entry name" value="Isochorismatase-like_sf"/>
</dbReference>
<dbReference type="Gene3D" id="3.40.50.850">
    <property type="entry name" value="Isochorismatase-like"/>
    <property type="match status" value="1"/>
</dbReference>
<accession>A0A0H3I4W2</accession>
<sequence length="215" mass="23697">MKKALLLVDLQNDFFPGGALTVNESDQVLEVANRAIEACVAAGITVIASQDWHPANHGCFAVSEQAVVGEIGELNGWPQIWWPVHCVQKTTGADFHPALQLSGIQWIVQKGTQPDIDSYSTFFDNGHRVKTELDDWLRAHHITHLTILGLATDYCVKFSVWDAIALGYHTEVLVDGCRGVNLSPDDSALALQEMVQRGARLIDMTQFLAELSSHH</sequence>
<proteinExistence type="inferred from homology"/>
<reference evidence="10 13" key="1">
    <citation type="journal article" date="2012" name="J. Bacteriol.">
        <title>Genome sequence of Pectobacterium sp. strain SCC3193.</title>
        <authorList>
            <person name="Koskinen J.P."/>
            <person name="Laine P."/>
            <person name="Niemi O."/>
            <person name="Nykyri J."/>
            <person name="Harjunpaa H."/>
            <person name="Auvinen P."/>
            <person name="Paulin L."/>
            <person name="Pirhonen M."/>
            <person name="Palva T."/>
            <person name="Holm L."/>
        </authorList>
    </citation>
    <scope>NUCLEOTIDE SEQUENCE [LARGE SCALE GENOMIC DNA]</scope>
    <source>
        <strain evidence="10 13">SCC3193</strain>
    </source>
</reference>
<keyword evidence="15" id="KW-1185">Reference proteome</keyword>
<comment type="pathway">
    <text evidence="5">Cofactor biosynthesis; nicotinate biosynthesis; nicotinate from nicotinamide: step 1/1.</text>
</comment>
<dbReference type="STRING" id="1905730.W5S_2205"/>
<dbReference type="PATRIC" id="fig|1166016.3.peg.2224"/>
<dbReference type="FunFam" id="3.40.50.850:FF:000006">
    <property type="entry name" value="Bifunctional pyrazinamidase/nicotinamidase"/>
    <property type="match status" value="1"/>
</dbReference>
<evidence type="ECO:0000313" key="14">
    <source>
        <dbReference type="Proteomes" id="UP000269665"/>
    </source>
</evidence>
<dbReference type="NCBIfam" id="NF008623">
    <property type="entry name" value="PRK11609.1"/>
    <property type="match status" value="1"/>
</dbReference>
<dbReference type="Proteomes" id="UP000008044">
    <property type="component" value="Chromosome"/>
</dbReference>
<reference evidence="12 14" key="3">
    <citation type="journal article" date="2018" name="BMC Genomics">
        <title>High genomic variability in the plant pathogenic bacterium Pectobacterium parmentieri deciphered from de novo assembled complete genomes.</title>
        <authorList>
            <person name="Zoledowska S."/>
            <person name="Motyka-Pomagruk A."/>
            <person name="Sledz W."/>
            <person name="Mengoni A."/>
            <person name="Lojkowska E."/>
        </authorList>
    </citation>
    <scope>NUCLEOTIDE SEQUENCE [LARGE SCALE GENOMIC DNA]</scope>
    <source>
        <strain evidence="12 14">IFB5626</strain>
    </source>
</reference>
<dbReference type="InterPro" id="IPR052347">
    <property type="entry name" value="Isochorismatase_Nicotinamidase"/>
</dbReference>
<dbReference type="InterPro" id="IPR000868">
    <property type="entry name" value="Isochorismatase-like_dom"/>
</dbReference>
<keyword evidence="2" id="KW-0662">Pyridine nucleotide biosynthesis</keyword>
<dbReference type="RefSeq" id="WP_014699889.1">
    <property type="nucleotide sequence ID" value="NC_017845.1"/>
</dbReference>
<dbReference type="OrthoDB" id="9791276at2"/>
<name>A0A0H3I4W2_PECPM</name>
<dbReference type="Proteomes" id="UP000269665">
    <property type="component" value="Unassembled WGS sequence"/>
</dbReference>
<dbReference type="HOGENOM" id="CLU_068979_13_1_6"/>
<feature type="domain" description="Isochorismatase-like" evidence="9">
    <location>
        <begin position="4"/>
        <end position="205"/>
    </location>
</feature>
<dbReference type="EMBL" id="PSZG01000001">
    <property type="protein sequence ID" value="RKO76304.1"/>
    <property type="molecule type" value="Genomic_DNA"/>
</dbReference>
<reference evidence="11" key="5">
    <citation type="submission" date="2024-05" db="EMBL/GenBank/DDBJ databases">
        <title>Identification of Pectobacterium versatile causing blackleg of potato from New York State with a whole genome sequencing approach.</title>
        <authorList>
            <person name="Ma X."/>
            <person name="Swingle B."/>
        </authorList>
    </citation>
    <scope>NUCLEOTIDE SEQUENCE</scope>
    <source>
        <strain evidence="11">NY1588A</strain>
    </source>
</reference>
<evidence type="ECO:0000256" key="5">
    <source>
        <dbReference type="ARBA" id="ARBA00037900"/>
    </source>
</evidence>
<evidence type="ECO:0000256" key="7">
    <source>
        <dbReference type="ARBA" id="ARBA00043224"/>
    </source>
</evidence>
<evidence type="ECO:0000313" key="11">
    <source>
        <dbReference type="EMBL" id="MBI0556763.1"/>
    </source>
</evidence>
<evidence type="ECO:0000313" key="15">
    <source>
        <dbReference type="Proteomes" id="UP001194579"/>
    </source>
</evidence>
<keyword evidence="4 11" id="KW-0378">Hydrolase</keyword>
<evidence type="ECO:0000256" key="6">
    <source>
        <dbReference type="ARBA" id="ARBA00039017"/>
    </source>
</evidence>
<reference evidence="10" key="2">
    <citation type="submission" date="2012-03" db="EMBL/GenBank/DDBJ databases">
        <authorList>
            <person name="Koskinen P."/>
            <person name="Laine P."/>
            <person name="Niemi O."/>
            <person name="Nykyri J."/>
            <person name="Harjunpaa H."/>
            <person name="Auvinen P."/>
            <person name="Paulin L."/>
            <person name="Pirhonen M."/>
            <person name="Palva T."/>
            <person name="Holm L."/>
        </authorList>
    </citation>
    <scope>NUCLEOTIDE SEQUENCE</scope>
    <source>
        <strain evidence="10">SCC3193</strain>
    </source>
</reference>
<dbReference type="GO" id="GO:0046872">
    <property type="term" value="F:metal ion binding"/>
    <property type="evidence" value="ECO:0007669"/>
    <property type="project" value="UniProtKB-KW"/>
</dbReference>
<dbReference type="Pfam" id="PF00857">
    <property type="entry name" value="Isochorismatase"/>
    <property type="match status" value="1"/>
</dbReference>
<dbReference type="eggNOG" id="COG1335">
    <property type="taxonomic scope" value="Bacteria"/>
</dbReference>
<evidence type="ECO:0000256" key="4">
    <source>
        <dbReference type="ARBA" id="ARBA00022801"/>
    </source>
</evidence>
<evidence type="ECO:0000256" key="3">
    <source>
        <dbReference type="ARBA" id="ARBA00022723"/>
    </source>
</evidence>
<dbReference type="EC" id="3.5.1.19" evidence="6"/>
<dbReference type="GO" id="GO:0019363">
    <property type="term" value="P:pyridine nucleotide biosynthetic process"/>
    <property type="evidence" value="ECO:0007669"/>
    <property type="project" value="UniProtKB-KW"/>
</dbReference>
<dbReference type="PANTHER" id="PTHR11080">
    <property type="entry name" value="PYRAZINAMIDASE/NICOTINAMIDASE"/>
    <property type="match status" value="1"/>
</dbReference>
<keyword evidence="3" id="KW-0479">Metal-binding</keyword>
<dbReference type="SUPFAM" id="SSF52499">
    <property type="entry name" value="Isochorismatase-like hydrolases"/>
    <property type="match status" value="1"/>
</dbReference>
<dbReference type="EMBL" id="CP003415">
    <property type="protein sequence ID" value="AFI90294.1"/>
    <property type="molecule type" value="Genomic_DNA"/>
</dbReference>
<dbReference type="Proteomes" id="UP001194579">
    <property type="component" value="Unassembled WGS sequence"/>
</dbReference>
<dbReference type="KEGG" id="pec:W5S_2205"/>
<dbReference type="AlphaFoldDB" id="A0A0H3I4W2"/>